<comment type="caution">
    <text evidence="2">The sequence shown here is derived from an EMBL/GenBank/DDBJ whole genome shotgun (WGS) entry which is preliminary data.</text>
</comment>
<keyword evidence="1" id="KW-0732">Signal</keyword>
<feature type="chain" id="PRO_5013120766" evidence="1">
    <location>
        <begin position="22"/>
        <end position="121"/>
    </location>
</feature>
<dbReference type="AlphaFoldDB" id="A0A210Q020"/>
<name>A0A210Q020_MIZYE</name>
<sequence>MAVSVLVFVCVCFIIKSNSSGLKTNNVIDTDKVQPLDCASDINEEVSHSDNSSEQFRSETGNDGGVSIQVSMEGCDVPLVQYHRQMEPTTSTSDQFWDIYAGEMHINENTEAKTCYDETHC</sequence>
<evidence type="ECO:0000256" key="1">
    <source>
        <dbReference type="SAM" id="SignalP"/>
    </source>
</evidence>
<protein>
    <submittedName>
        <fullName evidence="2">Uncharacterized protein</fullName>
    </submittedName>
</protein>
<dbReference type="OrthoDB" id="6130389at2759"/>
<dbReference type="Proteomes" id="UP000242188">
    <property type="component" value="Unassembled WGS sequence"/>
</dbReference>
<proteinExistence type="predicted"/>
<gene>
    <name evidence="2" type="ORF">KP79_PYT24395</name>
</gene>
<keyword evidence="3" id="KW-1185">Reference proteome</keyword>
<reference evidence="2 3" key="1">
    <citation type="journal article" date="2017" name="Nat. Ecol. Evol.">
        <title>Scallop genome provides insights into evolution of bilaterian karyotype and development.</title>
        <authorList>
            <person name="Wang S."/>
            <person name="Zhang J."/>
            <person name="Jiao W."/>
            <person name="Li J."/>
            <person name="Xun X."/>
            <person name="Sun Y."/>
            <person name="Guo X."/>
            <person name="Huan P."/>
            <person name="Dong B."/>
            <person name="Zhang L."/>
            <person name="Hu X."/>
            <person name="Sun X."/>
            <person name="Wang J."/>
            <person name="Zhao C."/>
            <person name="Wang Y."/>
            <person name="Wang D."/>
            <person name="Huang X."/>
            <person name="Wang R."/>
            <person name="Lv J."/>
            <person name="Li Y."/>
            <person name="Zhang Z."/>
            <person name="Liu B."/>
            <person name="Lu W."/>
            <person name="Hui Y."/>
            <person name="Liang J."/>
            <person name="Zhou Z."/>
            <person name="Hou R."/>
            <person name="Li X."/>
            <person name="Liu Y."/>
            <person name="Li H."/>
            <person name="Ning X."/>
            <person name="Lin Y."/>
            <person name="Zhao L."/>
            <person name="Xing Q."/>
            <person name="Dou J."/>
            <person name="Li Y."/>
            <person name="Mao J."/>
            <person name="Guo H."/>
            <person name="Dou H."/>
            <person name="Li T."/>
            <person name="Mu C."/>
            <person name="Jiang W."/>
            <person name="Fu Q."/>
            <person name="Fu X."/>
            <person name="Miao Y."/>
            <person name="Liu J."/>
            <person name="Yu Q."/>
            <person name="Li R."/>
            <person name="Liao H."/>
            <person name="Li X."/>
            <person name="Kong Y."/>
            <person name="Jiang Z."/>
            <person name="Chourrout D."/>
            <person name="Li R."/>
            <person name="Bao Z."/>
        </authorList>
    </citation>
    <scope>NUCLEOTIDE SEQUENCE [LARGE SCALE GENOMIC DNA]</scope>
    <source>
        <strain evidence="2 3">PY_sf001</strain>
    </source>
</reference>
<organism evidence="2 3">
    <name type="scientific">Mizuhopecten yessoensis</name>
    <name type="common">Japanese scallop</name>
    <name type="synonym">Patinopecten yessoensis</name>
    <dbReference type="NCBI Taxonomy" id="6573"/>
    <lineage>
        <taxon>Eukaryota</taxon>
        <taxon>Metazoa</taxon>
        <taxon>Spiralia</taxon>
        <taxon>Lophotrochozoa</taxon>
        <taxon>Mollusca</taxon>
        <taxon>Bivalvia</taxon>
        <taxon>Autobranchia</taxon>
        <taxon>Pteriomorphia</taxon>
        <taxon>Pectinida</taxon>
        <taxon>Pectinoidea</taxon>
        <taxon>Pectinidae</taxon>
        <taxon>Mizuhopecten</taxon>
    </lineage>
</organism>
<evidence type="ECO:0000313" key="3">
    <source>
        <dbReference type="Proteomes" id="UP000242188"/>
    </source>
</evidence>
<feature type="signal peptide" evidence="1">
    <location>
        <begin position="1"/>
        <end position="21"/>
    </location>
</feature>
<dbReference type="EMBL" id="NEDP02005321">
    <property type="protein sequence ID" value="OWF42065.1"/>
    <property type="molecule type" value="Genomic_DNA"/>
</dbReference>
<evidence type="ECO:0000313" key="2">
    <source>
        <dbReference type="EMBL" id="OWF42065.1"/>
    </source>
</evidence>
<accession>A0A210Q020</accession>